<gene>
    <name evidence="2" type="ORF">GCM10009431_25610</name>
</gene>
<dbReference type="EMBL" id="BAAAGF010000004">
    <property type="protein sequence ID" value="GAA0747797.1"/>
    <property type="molecule type" value="Genomic_DNA"/>
</dbReference>
<dbReference type="Pfam" id="PF05050">
    <property type="entry name" value="Methyltransf_21"/>
    <property type="match status" value="1"/>
</dbReference>
<feature type="domain" description="Methyltransferase FkbM" evidence="1">
    <location>
        <begin position="74"/>
        <end position="236"/>
    </location>
</feature>
<proteinExistence type="predicted"/>
<evidence type="ECO:0000259" key="1">
    <source>
        <dbReference type="Pfam" id="PF05050"/>
    </source>
</evidence>
<organism evidence="2 3">
    <name type="scientific">Gaetbulibacter jejuensis</name>
    <dbReference type="NCBI Taxonomy" id="584607"/>
    <lineage>
        <taxon>Bacteria</taxon>
        <taxon>Pseudomonadati</taxon>
        <taxon>Bacteroidota</taxon>
        <taxon>Flavobacteriia</taxon>
        <taxon>Flavobacteriales</taxon>
        <taxon>Flavobacteriaceae</taxon>
        <taxon>Gaetbulibacter</taxon>
    </lineage>
</organism>
<dbReference type="PANTHER" id="PTHR36973">
    <property type="entry name" value="SLL1456 PROTEIN-RELATED"/>
    <property type="match status" value="1"/>
</dbReference>
<dbReference type="InterPro" id="IPR053188">
    <property type="entry name" value="FkbM_Methyltransferase"/>
</dbReference>
<dbReference type="InterPro" id="IPR006342">
    <property type="entry name" value="FkbM_mtfrase"/>
</dbReference>
<dbReference type="InterPro" id="IPR029063">
    <property type="entry name" value="SAM-dependent_MTases_sf"/>
</dbReference>
<dbReference type="Proteomes" id="UP001500736">
    <property type="component" value="Unassembled WGS sequence"/>
</dbReference>
<evidence type="ECO:0000313" key="2">
    <source>
        <dbReference type="EMBL" id="GAA0747797.1"/>
    </source>
</evidence>
<dbReference type="Gene3D" id="3.40.50.150">
    <property type="entry name" value="Vaccinia Virus protein VP39"/>
    <property type="match status" value="1"/>
</dbReference>
<comment type="caution">
    <text evidence="2">The sequence shown here is derived from an EMBL/GenBank/DDBJ whole genome shotgun (WGS) entry which is preliminary data.</text>
</comment>
<reference evidence="2 3" key="1">
    <citation type="journal article" date="2019" name="Int. J. Syst. Evol. Microbiol.">
        <title>The Global Catalogue of Microorganisms (GCM) 10K type strain sequencing project: providing services to taxonomists for standard genome sequencing and annotation.</title>
        <authorList>
            <consortium name="The Broad Institute Genomics Platform"/>
            <consortium name="The Broad Institute Genome Sequencing Center for Infectious Disease"/>
            <person name="Wu L."/>
            <person name="Ma J."/>
        </authorList>
    </citation>
    <scope>NUCLEOTIDE SEQUENCE [LARGE SCALE GENOMIC DNA]</scope>
    <source>
        <strain evidence="2 3">JCM 15976</strain>
    </source>
</reference>
<dbReference type="NCBIfam" id="TIGR01444">
    <property type="entry name" value="fkbM_fam"/>
    <property type="match status" value="1"/>
</dbReference>
<evidence type="ECO:0000313" key="3">
    <source>
        <dbReference type="Proteomes" id="UP001500736"/>
    </source>
</evidence>
<dbReference type="SUPFAM" id="SSF53335">
    <property type="entry name" value="S-adenosyl-L-methionine-dependent methyltransferases"/>
    <property type="match status" value="1"/>
</dbReference>
<keyword evidence="3" id="KW-1185">Reference proteome</keyword>
<protein>
    <recommendedName>
        <fullName evidence="1">Methyltransferase FkbM domain-containing protein</fullName>
    </recommendedName>
</protein>
<name>A0ABN1JW09_9FLAO</name>
<sequence>MDSIFIRFKGNWIKQLKMKKRIKHIIKKIGYTLVKNESFDKLTNHKSINAKGELLDSFFSLLKSLNFYPEAIYDIGANKGNWTFECLKYFPNATYYLFEPQQSLESDIKNLVGHYKNVHLYSVGVGDVNDDLNFTIHKRDDSCSYNYTEDEAKVKGFKQIKLPIVRLDSFVVDNNLKPPNLLKIDAEGLDLKVLEGGLALLSSVEVIMVEVAIVNPRMENTVLNVLNYLDDKGFKLFDITDINRPFSNNVLWLSEFVFIKKEGMLDQDYNKI</sequence>
<accession>A0ABN1JW09</accession>
<dbReference type="PANTHER" id="PTHR36973:SF4">
    <property type="entry name" value="NODULATION PROTEIN"/>
    <property type="match status" value="1"/>
</dbReference>